<evidence type="ECO:0000256" key="1">
    <source>
        <dbReference type="ARBA" id="ARBA00004123"/>
    </source>
</evidence>
<feature type="compositionally biased region" description="Basic and acidic residues" evidence="8">
    <location>
        <begin position="11"/>
        <end position="21"/>
    </location>
</feature>
<dbReference type="SUPFAM" id="SSF57667">
    <property type="entry name" value="beta-beta-alpha zinc fingers"/>
    <property type="match status" value="2"/>
</dbReference>
<keyword evidence="5" id="KW-0862">Zinc</keyword>
<feature type="domain" description="C2H2-type" evidence="9">
    <location>
        <begin position="73"/>
        <end position="100"/>
    </location>
</feature>
<reference evidence="10" key="1">
    <citation type="submission" date="2022-02" db="EMBL/GenBank/DDBJ databases">
        <authorList>
            <person name="King R."/>
        </authorList>
    </citation>
    <scope>NUCLEOTIDE SEQUENCE</scope>
</reference>
<feature type="domain" description="C2H2-type" evidence="9">
    <location>
        <begin position="101"/>
        <end position="128"/>
    </location>
</feature>
<dbReference type="FunFam" id="3.30.160.60:FF:001498">
    <property type="entry name" value="Zinc finger protein 404"/>
    <property type="match status" value="1"/>
</dbReference>
<feature type="region of interest" description="Disordered" evidence="8">
    <location>
        <begin position="1"/>
        <end position="33"/>
    </location>
</feature>
<feature type="compositionally biased region" description="Basic residues" evidence="8">
    <location>
        <begin position="1"/>
        <end position="10"/>
    </location>
</feature>
<keyword evidence="6" id="KW-0539">Nucleus</keyword>
<dbReference type="FunFam" id="3.30.160.60:FF:000688">
    <property type="entry name" value="zinc finger protein 197 isoform X1"/>
    <property type="match status" value="1"/>
</dbReference>
<evidence type="ECO:0000313" key="10">
    <source>
        <dbReference type="EMBL" id="CAH1720542.1"/>
    </source>
</evidence>
<dbReference type="GO" id="GO:0005634">
    <property type="term" value="C:nucleus"/>
    <property type="evidence" value="ECO:0007669"/>
    <property type="project" value="UniProtKB-SubCell"/>
</dbReference>
<dbReference type="PROSITE" id="PS50157">
    <property type="entry name" value="ZINC_FINGER_C2H2_2"/>
    <property type="match status" value="4"/>
</dbReference>
<feature type="domain" description="C2H2-type" evidence="9">
    <location>
        <begin position="45"/>
        <end position="72"/>
    </location>
</feature>
<evidence type="ECO:0000256" key="5">
    <source>
        <dbReference type="ARBA" id="ARBA00022833"/>
    </source>
</evidence>
<dbReference type="Gene3D" id="3.30.160.60">
    <property type="entry name" value="Classic Zinc Finger"/>
    <property type="match status" value="4"/>
</dbReference>
<evidence type="ECO:0000256" key="7">
    <source>
        <dbReference type="PROSITE-ProRule" id="PRU00042"/>
    </source>
</evidence>
<dbReference type="GO" id="GO:0008270">
    <property type="term" value="F:zinc ion binding"/>
    <property type="evidence" value="ECO:0007669"/>
    <property type="project" value="UniProtKB-KW"/>
</dbReference>
<gene>
    <name evidence="10" type="ORF">APHIGO_LOCUS4027</name>
</gene>
<protein>
    <recommendedName>
        <fullName evidence="9">C2H2-type domain-containing protein</fullName>
    </recommendedName>
</protein>
<dbReference type="GO" id="GO:0000978">
    <property type="term" value="F:RNA polymerase II cis-regulatory region sequence-specific DNA binding"/>
    <property type="evidence" value="ECO:0007669"/>
    <property type="project" value="TreeGrafter"/>
</dbReference>
<dbReference type="PROSITE" id="PS00028">
    <property type="entry name" value="ZINC_FINGER_C2H2_1"/>
    <property type="match status" value="4"/>
</dbReference>
<dbReference type="PANTHER" id="PTHR23235">
    <property type="entry name" value="KRUEPPEL-LIKE TRANSCRIPTION FACTOR"/>
    <property type="match status" value="1"/>
</dbReference>
<dbReference type="GO" id="GO:0030674">
    <property type="term" value="F:protein-macromolecule adaptor activity"/>
    <property type="evidence" value="ECO:0007669"/>
    <property type="project" value="UniProtKB-ARBA"/>
</dbReference>
<dbReference type="GO" id="GO:0040029">
    <property type="term" value="P:epigenetic regulation of gene expression"/>
    <property type="evidence" value="ECO:0007669"/>
    <property type="project" value="UniProtKB-ARBA"/>
</dbReference>
<dbReference type="GO" id="GO:0000981">
    <property type="term" value="F:DNA-binding transcription factor activity, RNA polymerase II-specific"/>
    <property type="evidence" value="ECO:0007669"/>
    <property type="project" value="TreeGrafter"/>
</dbReference>
<feature type="domain" description="C2H2-type" evidence="9">
    <location>
        <begin position="129"/>
        <end position="164"/>
    </location>
</feature>
<keyword evidence="2" id="KW-0479">Metal-binding</keyword>
<evidence type="ECO:0000313" key="11">
    <source>
        <dbReference type="Proteomes" id="UP001154329"/>
    </source>
</evidence>
<evidence type="ECO:0000256" key="8">
    <source>
        <dbReference type="SAM" id="MobiDB-lite"/>
    </source>
</evidence>
<evidence type="ECO:0000259" key="9">
    <source>
        <dbReference type="PROSITE" id="PS50157"/>
    </source>
</evidence>
<keyword evidence="3" id="KW-0677">Repeat</keyword>
<dbReference type="SMART" id="SM00355">
    <property type="entry name" value="ZnF_C2H2"/>
    <property type="match status" value="4"/>
</dbReference>
<dbReference type="InterPro" id="IPR013087">
    <property type="entry name" value="Znf_C2H2_type"/>
</dbReference>
<accession>A0A9P0IZ08</accession>
<keyword evidence="11" id="KW-1185">Reference proteome</keyword>
<evidence type="ECO:0000256" key="6">
    <source>
        <dbReference type="ARBA" id="ARBA00023242"/>
    </source>
</evidence>
<dbReference type="GO" id="GO:0000785">
    <property type="term" value="C:chromatin"/>
    <property type="evidence" value="ECO:0007669"/>
    <property type="project" value="UniProtKB-ARBA"/>
</dbReference>
<dbReference type="GO" id="GO:0003682">
    <property type="term" value="F:chromatin binding"/>
    <property type="evidence" value="ECO:0007669"/>
    <property type="project" value="UniProtKB-ARBA"/>
</dbReference>
<dbReference type="InterPro" id="IPR036236">
    <property type="entry name" value="Znf_C2H2_sf"/>
</dbReference>
<dbReference type="Pfam" id="PF00096">
    <property type="entry name" value="zf-C2H2"/>
    <property type="match status" value="3"/>
</dbReference>
<proteinExistence type="predicted"/>
<name>A0A9P0IZ08_APHGO</name>
<dbReference type="AlphaFoldDB" id="A0A9P0IZ08"/>
<dbReference type="FunFam" id="3.30.160.60:FF:000100">
    <property type="entry name" value="Zinc finger 45-like"/>
    <property type="match status" value="1"/>
</dbReference>
<evidence type="ECO:0000256" key="2">
    <source>
        <dbReference type="ARBA" id="ARBA00022723"/>
    </source>
</evidence>
<evidence type="ECO:0000256" key="4">
    <source>
        <dbReference type="ARBA" id="ARBA00022771"/>
    </source>
</evidence>
<reference evidence="10" key="2">
    <citation type="submission" date="2022-10" db="EMBL/GenBank/DDBJ databases">
        <authorList>
            <consortium name="ENA_rothamsted_submissions"/>
            <consortium name="culmorum"/>
            <person name="King R."/>
        </authorList>
    </citation>
    <scope>NUCLEOTIDE SEQUENCE</scope>
</reference>
<keyword evidence="4 7" id="KW-0863">Zinc-finger</keyword>
<comment type="subcellular location">
    <subcellularLocation>
        <location evidence="1">Nucleus</location>
    </subcellularLocation>
</comment>
<dbReference type="FunFam" id="3.30.160.60:FF:000690">
    <property type="entry name" value="Zinc finger protein 354C"/>
    <property type="match status" value="1"/>
</dbReference>
<sequence length="340" mass="40258">MVKKRKKQKKKIETMAYDEKMSKKKTKKLKQPITNTEKEDSKKCFICDVCNASFVQKHHIIRHLRIHTGEKPYKCKVCSKSYRDHFNLQNHLCTHTGEKCFQCIHCGRKFKKNDNLRIHCRTHSHEKSYKCNQCEMSFTTNGNLTRHTQNKHQLKIDEHIKEKEKYQTNECFVLLQDFNKKKIIHKANKFSTRNNIKINSENDNKCSSILKTQKQNIKKNKKNSKDQNISNLENDHIIVHTENRFHNQMNECFVLLSDCNKLNRASTSINSKINSENEYLSILINQRKKIEKNKKDSKVQNLRNLKNDNAAVHTEKKHNSQSNECFVLLTDFNKTSKNSY</sequence>
<dbReference type="PANTHER" id="PTHR23235:SF176">
    <property type="entry name" value="C2H2-TYPE DOMAIN-CONTAINING PROTEIN"/>
    <property type="match status" value="1"/>
</dbReference>
<dbReference type="Proteomes" id="UP001154329">
    <property type="component" value="Chromosome 2"/>
</dbReference>
<organism evidence="10 11">
    <name type="scientific">Aphis gossypii</name>
    <name type="common">Cotton aphid</name>
    <dbReference type="NCBI Taxonomy" id="80765"/>
    <lineage>
        <taxon>Eukaryota</taxon>
        <taxon>Metazoa</taxon>
        <taxon>Ecdysozoa</taxon>
        <taxon>Arthropoda</taxon>
        <taxon>Hexapoda</taxon>
        <taxon>Insecta</taxon>
        <taxon>Pterygota</taxon>
        <taxon>Neoptera</taxon>
        <taxon>Paraneoptera</taxon>
        <taxon>Hemiptera</taxon>
        <taxon>Sternorrhyncha</taxon>
        <taxon>Aphidomorpha</taxon>
        <taxon>Aphidoidea</taxon>
        <taxon>Aphididae</taxon>
        <taxon>Aphidini</taxon>
        <taxon>Aphis</taxon>
        <taxon>Aphis</taxon>
    </lineage>
</organism>
<dbReference type="EMBL" id="OU899035">
    <property type="protein sequence ID" value="CAH1720542.1"/>
    <property type="molecule type" value="Genomic_DNA"/>
</dbReference>
<evidence type="ECO:0000256" key="3">
    <source>
        <dbReference type="ARBA" id="ARBA00022737"/>
    </source>
</evidence>